<dbReference type="EMBL" id="AWQQ01000123">
    <property type="protein sequence ID" value="PHJ37007.1"/>
    <property type="molecule type" value="Genomic_DNA"/>
</dbReference>
<evidence type="ECO:0000256" key="1">
    <source>
        <dbReference type="SAM" id="Phobius"/>
    </source>
</evidence>
<comment type="caution">
    <text evidence="2">The sequence shown here is derived from an EMBL/GenBank/DDBJ whole genome shotgun (WGS) entry which is preliminary data.</text>
</comment>
<evidence type="ECO:0000313" key="2">
    <source>
        <dbReference type="EMBL" id="PHJ37007.1"/>
    </source>
</evidence>
<keyword evidence="1" id="KW-0812">Transmembrane</keyword>
<reference evidence="2 3" key="1">
    <citation type="submission" date="2013-09" db="EMBL/GenBank/DDBJ databases">
        <title>Biodegradation of hydrocarbons in the deep terrestrial subsurface : characterization of a microbial consortium composed of two Desulfotomaculum species originating from a deep geological formation.</title>
        <authorList>
            <person name="Aullo T."/>
            <person name="Berlendis S."/>
            <person name="Lascourreges J.-F."/>
            <person name="Dessort D."/>
            <person name="Saint-Laurent S."/>
            <person name="Schraauwers B."/>
            <person name="Mas J."/>
            <person name="Magot M."/>
            <person name="Ranchou-Peyruse A."/>
        </authorList>
    </citation>
    <scope>NUCLEOTIDE SEQUENCE [LARGE SCALE GENOMIC DNA]</scope>
    <source>
        <strain evidence="2 3">Bs107</strain>
    </source>
</reference>
<feature type="transmembrane region" description="Helical" evidence="1">
    <location>
        <begin position="6"/>
        <end position="27"/>
    </location>
</feature>
<proteinExistence type="predicted"/>
<keyword evidence="3" id="KW-1185">Reference proteome</keyword>
<protein>
    <submittedName>
        <fullName evidence="2">Uncharacterized protein</fullName>
    </submittedName>
</protein>
<sequence>MTMARFIAGILANVIAPTVVIPPNGGYRLQKELLKK</sequence>
<organism evidence="2 3">
    <name type="scientific">Desulforamulus profundi</name>
    <dbReference type="NCBI Taxonomy" id="1383067"/>
    <lineage>
        <taxon>Bacteria</taxon>
        <taxon>Bacillati</taxon>
        <taxon>Bacillota</taxon>
        <taxon>Clostridia</taxon>
        <taxon>Eubacteriales</taxon>
        <taxon>Peptococcaceae</taxon>
        <taxon>Desulforamulus</taxon>
    </lineage>
</organism>
<keyword evidence="1" id="KW-1133">Transmembrane helix</keyword>
<dbReference type="Proteomes" id="UP000222564">
    <property type="component" value="Unassembled WGS sequence"/>
</dbReference>
<name>A0A2C6M4B0_9FIRM</name>
<gene>
    <name evidence="2" type="ORF">P378_19055</name>
</gene>
<accession>A0A2C6M4B0</accession>
<evidence type="ECO:0000313" key="3">
    <source>
        <dbReference type="Proteomes" id="UP000222564"/>
    </source>
</evidence>
<keyword evidence="1" id="KW-0472">Membrane</keyword>
<dbReference type="AlphaFoldDB" id="A0A2C6M4B0"/>